<proteinExistence type="predicted"/>
<dbReference type="PANTHER" id="PTHR32099:SF110">
    <property type="entry name" value="CYSTEINE-RICH RECEPTOR-KINASE-LIKE PROTEIN"/>
    <property type="match status" value="1"/>
</dbReference>
<organism evidence="6 7">
    <name type="scientific">Salix udensis</name>
    <dbReference type="NCBI Taxonomy" id="889485"/>
    <lineage>
        <taxon>Eukaryota</taxon>
        <taxon>Viridiplantae</taxon>
        <taxon>Streptophyta</taxon>
        <taxon>Embryophyta</taxon>
        <taxon>Tracheophyta</taxon>
        <taxon>Spermatophyta</taxon>
        <taxon>Magnoliopsida</taxon>
        <taxon>eudicotyledons</taxon>
        <taxon>Gunneridae</taxon>
        <taxon>Pentapetalae</taxon>
        <taxon>rosids</taxon>
        <taxon>fabids</taxon>
        <taxon>Malpighiales</taxon>
        <taxon>Salicaceae</taxon>
        <taxon>Saliceae</taxon>
        <taxon>Salix</taxon>
    </lineage>
</organism>
<sequence>MKSLIFFVALLSLLSLATITKSQDPTFLYDSCSNETTYKSNSTYQANLNLLLSSLVSNATRNNLNGFYNSSLGLDPDDVHGLFLCRGDVSKNACQNCVALAAKEVTQRCPVEKVVVLWYDLCLLRYSNWAFFSTMDQEQGVTLVNTQNIAYEPERFNRLVATTMNDTVTQATSAMSGAKKFAVKEVYFNEFINLYSLVQCTPDLSTSDCNRCLRIAISSLPSCCSQRAGARVLYPSCNIRYETYEFYNTTAVAAESPPPPPPVIRAPLPSPVSKPKGWN</sequence>
<dbReference type="PANTHER" id="PTHR32099">
    <property type="entry name" value="CYSTEINE-RICH REPEAT SECRETORY PROTEIN"/>
    <property type="match status" value="1"/>
</dbReference>
<feature type="signal peptide" evidence="4">
    <location>
        <begin position="1"/>
        <end position="22"/>
    </location>
</feature>
<evidence type="ECO:0000313" key="7">
    <source>
        <dbReference type="Proteomes" id="UP001162972"/>
    </source>
</evidence>
<dbReference type="InterPro" id="IPR038408">
    <property type="entry name" value="GNK2_sf"/>
</dbReference>
<keyword evidence="2" id="KW-0677">Repeat</keyword>
<dbReference type="Pfam" id="PF01657">
    <property type="entry name" value="Stress-antifung"/>
    <property type="match status" value="2"/>
</dbReference>
<evidence type="ECO:0000313" key="6">
    <source>
        <dbReference type="EMBL" id="KAJ6401843.1"/>
    </source>
</evidence>
<feature type="domain" description="Gnk2-homologous" evidence="5">
    <location>
        <begin position="26"/>
        <end position="131"/>
    </location>
</feature>
<evidence type="ECO:0000256" key="3">
    <source>
        <dbReference type="SAM" id="MobiDB-lite"/>
    </source>
</evidence>
<dbReference type="FunFam" id="3.30.430.20:FF:000003">
    <property type="entry name" value="Cysteine-rich RLK (RECEPTOR-like protein kinase) 10"/>
    <property type="match status" value="1"/>
</dbReference>
<comment type="caution">
    <text evidence="6">The sequence shown here is derived from an EMBL/GenBank/DDBJ whole genome shotgun (WGS) entry which is preliminary data.</text>
</comment>
<feature type="chain" id="PRO_5041971906" description="Gnk2-homologous domain-containing protein" evidence="4">
    <location>
        <begin position="23"/>
        <end position="279"/>
    </location>
</feature>
<dbReference type="InterPro" id="IPR002902">
    <property type="entry name" value="GNK2"/>
</dbReference>
<dbReference type="FunFam" id="3.30.430.20:FF:000002">
    <property type="entry name" value="Cysteine-rich receptor-like protein kinase 10"/>
    <property type="match status" value="1"/>
</dbReference>
<dbReference type="CDD" id="cd23509">
    <property type="entry name" value="Gnk2-like"/>
    <property type="match status" value="2"/>
</dbReference>
<gene>
    <name evidence="6" type="ORF">OIU84_014002</name>
</gene>
<dbReference type="AlphaFoldDB" id="A0AAD6JB68"/>
<evidence type="ECO:0000259" key="5">
    <source>
        <dbReference type="PROSITE" id="PS51473"/>
    </source>
</evidence>
<keyword evidence="7" id="KW-1185">Reference proteome</keyword>
<reference evidence="6 7" key="1">
    <citation type="journal article" date="2023" name="Int. J. Mol. Sci.">
        <title>De Novo Assembly and Annotation of 11 Diverse Shrub Willow (Salix) Genomes Reveals Novel Gene Organization in Sex-Linked Regions.</title>
        <authorList>
            <person name="Hyden B."/>
            <person name="Feng K."/>
            <person name="Yates T.B."/>
            <person name="Jawdy S."/>
            <person name="Cereghino C."/>
            <person name="Smart L.B."/>
            <person name="Muchero W."/>
        </authorList>
    </citation>
    <scope>NUCLEOTIDE SEQUENCE [LARGE SCALE GENOMIC DNA]</scope>
    <source>
        <tissue evidence="6">Shoot tip</tissue>
    </source>
</reference>
<protein>
    <recommendedName>
        <fullName evidence="5">Gnk2-homologous domain-containing protein</fullName>
    </recommendedName>
</protein>
<evidence type="ECO:0000256" key="1">
    <source>
        <dbReference type="ARBA" id="ARBA00022729"/>
    </source>
</evidence>
<evidence type="ECO:0000256" key="4">
    <source>
        <dbReference type="SAM" id="SignalP"/>
    </source>
</evidence>
<evidence type="ECO:0000256" key="2">
    <source>
        <dbReference type="ARBA" id="ARBA00022737"/>
    </source>
</evidence>
<feature type="compositionally biased region" description="Pro residues" evidence="3">
    <location>
        <begin position="256"/>
        <end position="272"/>
    </location>
</feature>
<feature type="domain" description="Gnk2-homologous" evidence="5">
    <location>
        <begin position="137"/>
        <end position="246"/>
    </location>
</feature>
<dbReference type="Proteomes" id="UP001162972">
    <property type="component" value="Chromosome 4"/>
</dbReference>
<dbReference type="Gene3D" id="3.30.430.20">
    <property type="entry name" value="Gnk2 domain, C-X8-C-X2-C motif"/>
    <property type="match status" value="2"/>
</dbReference>
<keyword evidence="1 4" id="KW-0732">Signal</keyword>
<accession>A0AAD6JB68</accession>
<dbReference type="EMBL" id="JAPFFJ010000018">
    <property type="protein sequence ID" value="KAJ6401843.1"/>
    <property type="molecule type" value="Genomic_DNA"/>
</dbReference>
<name>A0AAD6JB68_9ROSI</name>
<dbReference type="PROSITE" id="PS51473">
    <property type="entry name" value="GNK2"/>
    <property type="match status" value="2"/>
</dbReference>
<feature type="region of interest" description="Disordered" evidence="3">
    <location>
        <begin position="254"/>
        <end position="279"/>
    </location>
</feature>